<feature type="transmembrane region" description="Helical" evidence="7">
    <location>
        <begin position="309"/>
        <end position="328"/>
    </location>
</feature>
<dbReference type="Proteomes" id="UP000534286">
    <property type="component" value="Unassembled WGS sequence"/>
</dbReference>
<feature type="transmembrane region" description="Helical" evidence="7">
    <location>
        <begin position="37"/>
        <end position="58"/>
    </location>
</feature>
<dbReference type="PANTHER" id="PTHR43386:SF1">
    <property type="entry name" value="D,D-DIPEPTIDE TRANSPORT SYSTEM PERMEASE PROTEIN DDPC-RELATED"/>
    <property type="match status" value="1"/>
</dbReference>
<evidence type="ECO:0000313" key="9">
    <source>
        <dbReference type="EMBL" id="MBB4940565.1"/>
    </source>
</evidence>
<dbReference type="PROSITE" id="PS50928">
    <property type="entry name" value="ABC_TM1"/>
    <property type="match status" value="1"/>
</dbReference>
<evidence type="ECO:0000256" key="5">
    <source>
        <dbReference type="ARBA" id="ARBA00022989"/>
    </source>
</evidence>
<organism evidence="9 10">
    <name type="scientific">Streptosporangium album</name>
    <dbReference type="NCBI Taxonomy" id="47479"/>
    <lineage>
        <taxon>Bacteria</taxon>
        <taxon>Bacillati</taxon>
        <taxon>Actinomycetota</taxon>
        <taxon>Actinomycetes</taxon>
        <taxon>Streptosporangiales</taxon>
        <taxon>Streptosporangiaceae</taxon>
        <taxon>Streptosporangium</taxon>
    </lineage>
</organism>
<dbReference type="SUPFAM" id="SSF161098">
    <property type="entry name" value="MetI-like"/>
    <property type="match status" value="1"/>
</dbReference>
<keyword evidence="10" id="KW-1185">Reference proteome</keyword>
<dbReference type="InterPro" id="IPR025966">
    <property type="entry name" value="OppC_N"/>
</dbReference>
<dbReference type="InterPro" id="IPR050366">
    <property type="entry name" value="BP-dependent_transpt_permease"/>
</dbReference>
<evidence type="ECO:0000259" key="8">
    <source>
        <dbReference type="PROSITE" id="PS50928"/>
    </source>
</evidence>
<name>A0A7W7RYP1_9ACTN</name>
<dbReference type="InterPro" id="IPR035906">
    <property type="entry name" value="MetI-like_sf"/>
</dbReference>
<sequence length="346" mass="35985">MSTVSGAEPIPAVAAPVRPGAGPWRQAATRILRNRSALTAGAGLLLIALVCLLAPVYAGSIAHTEPFVSNISGTTVVGGQEVQVLQQSTEGLGLGVTPIGPTGDPGHYLLGADNQGRDVMARLLYGGRNSLLIGVSSALLCCALATVLGVVAGYFGGWIDALLSRFFDVIWAFPVYLLAICLSVVLLTSGLHLGPVHIDAGSLALPIVIIALIYVPYVARPLRGQVMALRDKEFLHAAVGLGASDLRIMRREVLPNILPTVVVFLPLMTALNMLTESALSFLSVGVQSPDASWGTIINDGLALLYTRPMITIAAGLFVALTAVALNVFGDGVRDALDPNARLRGGA</sequence>
<dbReference type="Gene3D" id="1.10.3720.10">
    <property type="entry name" value="MetI-like"/>
    <property type="match status" value="1"/>
</dbReference>
<dbReference type="Pfam" id="PF00528">
    <property type="entry name" value="BPD_transp_1"/>
    <property type="match status" value="1"/>
</dbReference>
<comment type="subcellular location">
    <subcellularLocation>
        <location evidence="1 7">Cell membrane</location>
        <topology evidence="1 7">Multi-pass membrane protein</topology>
    </subcellularLocation>
</comment>
<feature type="domain" description="ABC transmembrane type-1" evidence="8">
    <location>
        <begin position="127"/>
        <end position="329"/>
    </location>
</feature>
<comment type="similarity">
    <text evidence="7">Belongs to the binding-protein-dependent transport system permease family.</text>
</comment>
<evidence type="ECO:0000313" key="10">
    <source>
        <dbReference type="Proteomes" id="UP000534286"/>
    </source>
</evidence>
<feature type="transmembrane region" description="Helical" evidence="7">
    <location>
        <begin position="131"/>
        <end position="157"/>
    </location>
</feature>
<dbReference type="InterPro" id="IPR000515">
    <property type="entry name" value="MetI-like"/>
</dbReference>
<feature type="transmembrane region" description="Helical" evidence="7">
    <location>
        <begin position="253"/>
        <end position="274"/>
    </location>
</feature>
<dbReference type="GO" id="GO:0005886">
    <property type="term" value="C:plasma membrane"/>
    <property type="evidence" value="ECO:0007669"/>
    <property type="project" value="UniProtKB-SubCell"/>
</dbReference>
<gene>
    <name evidence="9" type="ORF">FHR32_004942</name>
</gene>
<keyword evidence="3" id="KW-1003">Cell membrane</keyword>
<evidence type="ECO:0000256" key="3">
    <source>
        <dbReference type="ARBA" id="ARBA00022475"/>
    </source>
</evidence>
<comment type="caution">
    <text evidence="9">The sequence shown here is derived from an EMBL/GenBank/DDBJ whole genome shotgun (WGS) entry which is preliminary data.</text>
</comment>
<dbReference type="CDD" id="cd06261">
    <property type="entry name" value="TM_PBP2"/>
    <property type="match status" value="1"/>
</dbReference>
<keyword evidence="6 7" id="KW-0472">Membrane</keyword>
<proteinExistence type="inferred from homology"/>
<protein>
    <submittedName>
        <fullName evidence="9">Peptide/nickel transport system permease protein</fullName>
    </submittedName>
</protein>
<dbReference type="EMBL" id="JACHJU010000002">
    <property type="protein sequence ID" value="MBB4940565.1"/>
    <property type="molecule type" value="Genomic_DNA"/>
</dbReference>
<reference evidence="9 10" key="1">
    <citation type="submission" date="2020-08" db="EMBL/GenBank/DDBJ databases">
        <title>Sequencing the genomes of 1000 actinobacteria strains.</title>
        <authorList>
            <person name="Klenk H.-P."/>
        </authorList>
    </citation>
    <scope>NUCLEOTIDE SEQUENCE [LARGE SCALE GENOMIC DNA]</scope>
    <source>
        <strain evidence="9 10">DSM 43023</strain>
    </source>
</reference>
<dbReference type="RefSeq" id="WP_221466181.1">
    <property type="nucleotide sequence ID" value="NZ_BAABEK010000065.1"/>
</dbReference>
<keyword evidence="5 7" id="KW-1133">Transmembrane helix</keyword>
<evidence type="ECO:0000256" key="6">
    <source>
        <dbReference type="ARBA" id="ARBA00023136"/>
    </source>
</evidence>
<accession>A0A7W7RYP1</accession>
<evidence type="ECO:0000256" key="4">
    <source>
        <dbReference type="ARBA" id="ARBA00022692"/>
    </source>
</evidence>
<evidence type="ECO:0000256" key="7">
    <source>
        <dbReference type="RuleBase" id="RU363032"/>
    </source>
</evidence>
<dbReference type="GO" id="GO:0055085">
    <property type="term" value="P:transmembrane transport"/>
    <property type="evidence" value="ECO:0007669"/>
    <property type="project" value="InterPro"/>
</dbReference>
<dbReference type="AlphaFoldDB" id="A0A7W7RYP1"/>
<keyword evidence="2 7" id="KW-0813">Transport</keyword>
<dbReference type="PANTHER" id="PTHR43386">
    <property type="entry name" value="OLIGOPEPTIDE TRANSPORT SYSTEM PERMEASE PROTEIN APPC"/>
    <property type="match status" value="1"/>
</dbReference>
<dbReference type="Pfam" id="PF12911">
    <property type="entry name" value="OppC_N"/>
    <property type="match status" value="1"/>
</dbReference>
<feature type="transmembrane region" description="Helical" evidence="7">
    <location>
        <begin position="200"/>
        <end position="219"/>
    </location>
</feature>
<evidence type="ECO:0000256" key="2">
    <source>
        <dbReference type="ARBA" id="ARBA00022448"/>
    </source>
</evidence>
<keyword evidence="4 7" id="KW-0812">Transmembrane</keyword>
<evidence type="ECO:0000256" key="1">
    <source>
        <dbReference type="ARBA" id="ARBA00004651"/>
    </source>
</evidence>
<feature type="transmembrane region" description="Helical" evidence="7">
    <location>
        <begin position="169"/>
        <end position="188"/>
    </location>
</feature>